<dbReference type="SUPFAM" id="SSF51215">
    <property type="entry name" value="Regulatory protein AraC"/>
    <property type="match status" value="1"/>
</dbReference>
<accession>A0ABS8G3C6</accession>
<dbReference type="PANTHER" id="PTHR43280">
    <property type="entry name" value="ARAC-FAMILY TRANSCRIPTIONAL REGULATOR"/>
    <property type="match status" value="1"/>
</dbReference>
<dbReference type="InterPro" id="IPR018060">
    <property type="entry name" value="HTH_AraC"/>
</dbReference>
<dbReference type="SMART" id="SM00342">
    <property type="entry name" value="HTH_ARAC"/>
    <property type="match status" value="1"/>
</dbReference>
<reference evidence="5 6" key="1">
    <citation type="submission" date="2021-10" db="EMBL/GenBank/DDBJ databases">
        <title>Anaerobic single-cell dispensing facilitates the cultivation of human gut bacteria.</title>
        <authorList>
            <person name="Afrizal A."/>
        </authorList>
    </citation>
    <scope>NUCLEOTIDE SEQUENCE [LARGE SCALE GENOMIC DNA]</scope>
    <source>
        <strain evidence="5 6">CLA-AA-H200</strain>
    </source>
</reference>
<evidence type="ECO:0000256" key="2">
    <source>
        <dbReference type="ARBA" id="ARBA00023125"/>
    </source>
</evidence>
<evidence type="ECO:0000259" key="4">
    <source>
        <dbReference type="PROSITE" id="PS01124"/>
    </source>
</evidence>
<protein>
    <submittedName>
        <fullName evidence="5">AraC family transcriptional regulator</fullName>
    </submittedName>
</protein>
<dbReference type="PRINTS" id="PR00032">
    <property type="entry name" value="HTHARAC"/>
</dbReference>
<dbReference type="Gene3D" id="2.60.120.10">
    <property type="entry name" value="Jelly Rolls"/>
    <property type="match status" value="1"/>
</dbReference>
<dbReference type="InterPro" id="IPR014710">
    <property type="entry name" value="RmlC-like_jellyroll"/>
</dbReference>
<gene>
    <name evidence="5" type="ORF">LKD70_15985</name>
</gene>
<evidence type="ECO:0000256" key="1">
    <source>
        <dbReference type="ARBA" id="ARBA00023015"/>
    </source>
</evidence>
<dbReference type="InterPro" id="IPR020449">
    <property type="entry name" value="Tscrpt_reg_AraC-type_HTH"/>
</dbReference>
<dbReference type="InterPro" id="IPR003313">
    <property type="entry name" value="AraC-bd"/>
</dbReference>
<evidence type="ECO:0000313" key="6">
    <source>
        <dbReference type="Proteomes" id="UP001198151"/>
    </source>
</evidence>
<dbReference type="PROSITE" id="PS01124">
    <property type="entry name" value="HTH_ARAC_FAMILY_2"/>
    <property type="match status" value="1"/>
</dbReference>
<dbReference type="SUPFAM" id="SSF46689">
    <property type="entry name" value="Homeodomain-like"/>
    <property type="match status" value="2"/>
</dbReference>
<dbReference type="RefSeq" id="WP_227708875.1">
    <property type="nucleotide sequence ID" value="NZ_JAJEQX010000039.1"/>
</dbReference>
<evidence type="ECO:0000256" key="3">
    <source>
        <dbReference type="ARBA" id="ARBA00023163"/>
    </source>
</evidence>
<dbReference type="Gene3D" id="1.10.10.60">
    <property type="entry name" value="Homeodomain-like"/>
    <property type="match status" value="2"/>
</dbReference>
<keyword evidence="3" id="KW-0804">Transcription</keyword>
<keyword evidence="6" id="KW-1185">Reference proteome</keyword>
<dbReference type="EMBL" id="JAJEQX010000039">
    <property type="protein sequence ID" value="MCC2255892.1"/>
    <property type="molecule type" value="Genomic_DNA"/>
</dbReference>
<name>A0ABS8G3C6_9FIRM</name>
<dbReference type="Pfam" id="PF02311">
    <property type="entry name" value="AraC_binding"/>
    <property type="match status" value="1"/>
</dbReference>
<feature type="domain" description="HTH araC/xylS-type" evidence="4">
    <location>
        <begin position="190"/>
        <end position="288"/>
    </location>
</feature>
<evidence type="ECO:0000313" key="5">
    <source>
        <dbReference type="EMBL" id="MCC2255892.1"/>
    </source>
</evidence>
<dbReference type="Pfam" id="PF12833">
    <property type="entry name" value="HTH_18"/>
    <property type="match status" value="1"/>
</dbReference>
<proteinExistence type="predicted"/>
<comment type="caution">
    <text evidence="5">The sequence shown here is derived from an EMBL/GenBank/DDBJ whole genome shotgun (WGS) entry which is preliminary data.</text>
</comment>
<dbReference type="PANTHER" id="PTHR43280:SF2">
    <property type="entry name" value="HTH-TYPE TRANSCRIPTIONAL REGULATOR EXSA"/>
    <property type="match status" value="1"/>
</dbReference>
<dbReference type="InterPro" id="IPR037923">
    <property type="entry name" value="HTH-like"/>
</dbReference>
<sequence>MNTSADTVLKASGNSTGIPSKALKGDITAFYALSLPEFHMPAHSHESFEIMYVTAGSCTIFCENEVFRADPHHFVFIGSCVPHRLEIVPETPCSILNLEFSLSRRDGSLDLTDLPEKSGDFRDFWKNMPHYLCGADMRNLGYALKDLISQLQRSSGQSGFLLWLLLARTLEELAFCANNKRETAGLRYLRKACGYIEENIHEEIRVPDVAAFTGINKSYLQSLFSRFLGCSIIGYVNRKRMEEAAFLLTNSSMSITDIAFSTGYNSRQHFAHTFEKHYGTGPMSYRRLHARKLTADTGTEQYFIHGNEVSSLKLTGD</sequence>
<dbReference type="Proteomes" id="UP001198151">
    <property type="component" value="Unassembled WGS sequence"/>
</dbReference>
<keyword evidence="1" id="KW-0805">Transcription regulation</keyword>
<keyword evidence="2" id="KW-0238">DNA-binding</keyword>
<dbReference type="InterPro" id="IPR009057">
    <property type="entry name" value="Homeodomain-like_sf"/>
</dbReference>
<organism evidence="5 6">
    <name type="scientific">Ruminococcus turbiniformis</name>
    <dbReference type="NCBI Taxonomy" id="2881258"/>
    <lineage>
        <taxon>Bacteria</taxon>
        <taxon>Bacillati</taxon>
        <taxon>Bacillota</taxon>
        <taxon>Clostridia</taxon>
        <taxon>Eubacteriales</taxon>
        <taxon>Oscillospiraceae</taxon>
        <taxon>Ruminococcus</taxon>
    </lineage>
</organism>